<dbReference type="Proteomes" id="UP001597521">
    <property type="component" value="Unassembled WGS sequence"/>
</dbReference>
<evidence type="ECO:0000313" key="1">
    <source>
        <dbReference type="EMBL" id="MFD2648821.1"/>
    </source>
</evidence>
<protein>
    <submittedName>
        <fullName evidence="1">Uncharacterized protein</fullName>
    </submittedName>
</protein>
<reference evidence="2" key="1">
    <citation type="journal article" date="2019" name="Int. J. Syst. Evol. Microbiol.">
        <title>The Global Catalogue of Microorganisms (GCM) 10K type strain sequencing project: providing services to taxonomists for standard genome sequencing and annotation.</title>
        <authorList>
            <consortium name="The Broad Institute Genomics Platform"/>
            <consortium name="The Broad Institute Genome Sequencing Center for Infectious Disease"/>
            <person name="Wu L."/>
            <person name="Ma J."/>
        </authorList>
    </citation>
    <scope>NUCLEOTIDE SEQUENCE [LARGE SCALE GENOMIC DNA]</scope>
    <source>
        <strain evidence="2">CCM 7427</strain>
    </source>
</reference>
<dbReference type="InterPro" id="IPR027417">
    <property type="entry name" value="P-loop_NTPase"/>
</dbReference>
<comment type="caution">
    <text evidence="1">The sequence shown here is derived from an EMBL/GenBank/DDBJ whole genome shotgun (WGS) entry which is preliminary data.</text>
</comment>
<accession>A0ABW5QN39</accession>
<name>A0ABW5QN39_9HYPH</name>
<proteinExistence type="predicted"/>
<dbReference type="PANTHER" id="PTHR39206:SF1">
    <property type="entry name" value="SLL8004 PROTEIN"/>
    <property type="match status" value="1"/>
</dbReference>
<keyword evidence="2" id="KW-1185">Reference proteome</keyword>
<organism evidence="1 2">
    <name type="scientific">Devosia albogilva</name>
    <dbReference type="NCBI Taxonomy" id="429726"/>
    <lineage>
        <taxon>Bacteria</taxon>
        <taxon>Pseudomonadati</taxon>
        <taxon>Pseudomonadota</taxon>
        <taxon>Alphaproteobacteria</taxon>
        <taxon>Hyphomicrobiales</taxon>
        <taxon>Devosiaceae</taxon>
        <taxon>Devosia</taxon>
    </lineage>
</organism>
<dbReference type="EMBL" id="JBHUNP010000001">
    <property type="protein sequence ID" value="MFD2648821.1"/>
    <property type="molecule type" value="Genomic_DNA"/>
</dbReference>
<dbReference type="RefSeq" id="WP_386834141.1">
    <property type="nucleotide sequence ID" value="NZ_JBHUNP010000001.1"/>
</dbReference>
<dbReference type="Gene3D" id="3.40.50.300">
    <property type="entry name" value="P-loop containing nucleotide triphosphate hydrolases"/>
    <property type="match status" value="1"/>
</dbReference>
<gene>
    <name evidence="1" type="ORF">ACFSX5_13600</name>
</gene>
<dbReference type="PANTHER" id="PTHR39206">
    <property type="entry name" value="SLL8004 PROTEIN"/>
    <property type="match status" value="1"/>
</dbReference>
<evidence type="ECO:0000313" key="2">
    <source>
        <dbReference type="Proteomes" id="UP001597521"/>
    </source>
</evidence>
<sequence>MASAGAEGYRINMAFVVLGSPEMHLARVRTRVASAGDDIPAETILRRYDRALNNLPAAIRLADQVIIFDNTDKAADALCPIDGRRIAFSGLDDDDELQVRLADLVGAGLDLPRSSRLSAVRQGS</sequence>